<dbReference type="SUPFAM" id="SSF55144">
    <property type="entry name" value="LigT-like"/>
    <property type="match status" value="1"/>
</dbReference>
<dbReference type="InterPro" id="IPR009097">
    <property type="entry name" value="Cyclic_Pdiesterase"/>
</dbReference>
<evidence type="ECO:0000256" key="1">
    <source>
        <dbReference type="ARBA" id="ARBA00022801"/>
    </source>
</evidence>
<dbReference type="HAMAP" id="MF_01940">
    <property type="entry name" value="RNA_CPDase"/>
    <property type="match status" value="1"/>
</dbReference>
<feature type="domain" description="Phosphoesterase HXTX" evidence="3">
    <location>
        <begin position="9"/>
        <end position="91"/>
    </location>
</feature>
<dbReference type="InterPro" id="IPR014051">
    <property type="entry name" value="Phosphoesterase_HXTX"/>
</dbReference>
<dbReference type="Pfam" id="PF02834">
    <property type="entry name" value="LigT_PEase"/>
    <property type="match status" value="1"/>
</dbReference>
<dbReference type="PANTHER" id="PTHR35561:SF1">
    <property type="entry name" value="RNA 2',3'-CYCLIC PHOSPHODIESTERASE"/>
    <property type="match status" value="1"/>
</dbReference>
<protein>
    <recommendedName>
        <fullName evidence="2">RNA 2',3'-cyclic phosphodiesterase</fullName>
        <shortName evidence="2">RNA 2',3'-CPDase</shortName>
        <ecNumber evidence="2">3.1.4.58</ecNumber>
    </recommendedName>
</protein>
<dbReference type="PANTHER" id="PTHR35561">
    <property type="entry name" value="RNA 2',3'-CYCLIC PHOSPHODIESTERASE"/>
    <property type="match status" value="1"/>
</dbReference>
<evidence type="ECO:0000256" key="2">
    <source>
        <dbReference type="HAMAP-Rule" id="MF_01940"/>
    </source>
</evidence>
<dbReference type="NCBIfam" id="TIGR02258">
    <property type="entry name" value="2_5_ligase"/>
    <property type="match status" value="1"/>
</dbReference>
<name>A0ABW2K0W1_9BACI</name>
<dbReference type="RefSeq" id="WP_289214708.1">
    <property type="nucleotide sequence ID" value="NZ_JAPVRC010000001.1"/>
</dbReference>
<keyword evidence="5" id="KW-1185">Reference proteome</keyword>
<accession>A0ABW2K0W1</accession>
<feature type="active site" description="Proton acceptor" evidence="2">
    <location>
        <position position="127"/>
    </location>
</feature>
<evidence type="ECO:0000313" key="4">
    <source>
        <dbReference type="EMBL" id="MFC7320269.1"/>
    </source>
</evidence>
<evidence type="ECO:0000259" key="3">
    <source>
        <dbReference type="Pfam" id="PF02834"/>
    </source>
</evidence>
<comment type="similarity">
    <text evidence="2">Belongs to the 2H phosphoesterase superfamily. ThpR family.</text>
</comment>
<keyword evidence="1 2" id="KW-0378">Hydrolase</keyword>
<feature type="active site" description="Proton donor" evidence="2">
    <location>
        <position position="42"/>
    </location>
</feature>
<evidence type="ECO:0000313" key="5">
    <source>
        <dbReference type="Proteomes" id="UP001596494"/>
    </source>
</evidence>
<gene>
    <name evidence="4" type="primary">thpR</name>
    <name evidence="4" type="ORF">ACFQMN_05215</name>
</gene>
<feature type="short sequence motif" description="HXTX 1" evidence="2">
    <location>
        <begin position="42"/>
        <end position="45"/>
    </location>
</feature>
<dbReference type="Gene3D" id="3.90.1140.10">
    <property type="entry name" value="Cyclic phosphodiesterase"/>
    <property type="match status" value="1"/>
</dbReference>
<feature type="short sequence motif" description="HXTX 2" evidence="2">
    <location>
        <begin position="127"/>
        <end position="130"/>
    </location>
</feature>
<dbReference type="EMBL" id="JBHTBY010000005">
    <property type="protein sequence ID" value="MFC7320269.1"/>
    <property type="molecule type" value="Genomic_DNA"/>
</dbReference>
<organism evidence="4 5">
    <name type="scientific">Halobacillus campisalis</name>
    <dbReference type="NCBI Taxonomy" id="435909"/>
    <lineage>
        <taxon>Bacteria</taxon>
        <taxon>Bacillati</taxon>
        <taxon>Bacillota</taxon>
        <taxon>Bacilli</taxon>
        <taxon>Bacillales</taxon>
        <taxon>Bacillaceae</taxon>
        <taxon>Halobacillus</taxon>
    </lineage>
</organism>
<sequence>MTSHYFIGIPLSNELKLKMEEWQAALNKHMDYKVWTHPEDFHITLKFLGACSLEEVEEWVKQLDAENWPSAFRVRIGPAGCFGDKKKPRVFFAEVSLNNPLMKMKEKVEQIASLVGSPPDKRKYAPHVTLAKKHTAGVSPIFNKENIMIDSYVMTINKFYMYKIHPQREAKYECISEIRLRGGMEDGSAH</sequence>
<dbReference type="Proteomes" id="UP001596494">
    <property type="component" value="Unassembled WGS sequence"/>
</dbReference>
<comment type="function">
    <text evidence="2">Hydrolyzes RNA 2',3'-cyclic phosphodiester to an RNA 2'-phosphomonoester.</text>
</comment>
<proteinExistence type="inferred from homology"/>
<dbReference type="EC" id="3.1.4.58" evidence="2"/>
<comment type="caution">
    <text evidence="4">The sequence shown here is derived from an EMBL/GenBank/DDBJ whole genome shotgun (WGS) entry which is preliminary data.</text>
</comment>
<reference evidence="5" key="1">
    <citation type="journal article" date="2019" name="Int. J. Syst. Evol. Microbiol.">
        <title>The Global Catalogue of Microorganisms (GCM) 10K type strain sequencing project: providing services to taxonomists for standard genome sequencing and annotation.</title>
        <authorList>
            <consortium name="The Broad Institute Genomics Platform"/>
            <consortium name="The Broad Institute Genome Sequencing Center for Infectious Disease"/>
            <person name="Wu L."/>
            <person name="Ma J."/>
        </authorList>
    </citation>
    <scope>NUCLEOTIDE SEQUENCE [LARGE SCALE GENOMIC DNA]</scope>
    <source>
        <strain evidence="5">CCUG 73951</strain>
    </source>
</reference>
<comment type="catalytic activity">
    <reaction evidence="2">
        <text>a 3'-end 2',3'-cyclophospho-ribonucleotide-RNA + H2O = a 3'-end 2'-phospho-ribonucleotide-RNA + H(+)</text>
        <dbReference type="Rhea" id="RHEA:11828"/>
        <dbReference type="Rhea" id="RHEA-COMP:10464"/>
        <dbReference type="Rhea" id="RHEA-COMP:17353"/>
        <dbReference type="ChEBI" id="CHEBI:15377"/>
        <dbReference type="ChEBI" id="CHEBI:15378"/>
        <dbReference type="ChEBI" id="CHEBI:83064"/>
        <dbReference type="ChEBI" id="CHEBI:173113"/>
        <dbReference type="EC" id="3.1.4.58"/>
    </reaction>
</comment>
<dbReference type="InterPro" id="IPR004175">
    <property type="entry name" value="RNA_CPDase"/>
</dbReference>